<keyword evidence="9" id="KW-1185">Reference proteome</keyword>
<dbReference type="NCBIfam" id="TIGR02180">
    <property type="entry name" value="GRX_euk"/>
    <property type="match status" value="1"/>
</dbReference>
<dbReference type="InterPro" id="IPR002109">
    <property type="entry name" value="Glutaredoxin"/>
</dbReference>
<evidence type="ECO:0000256" key="3">
    <source>
        <dbReference type="ARBA" id="ARBA00022982"/>
    </source>
</evidence>
<evidence type="ECO:0000256" key="1">
    <source>
        <dbReference type="ARBA" id="ARBA00007190"/>
    </source>
</evidence>
<name>A0AAW1RGF2_9CHLO</name>
<dbReference type="GO" id="GO:0015038">
    <property type="term" value="F:glutathione disulfide oxidoreductase activity"/>
    <property type="evidence" value="ECO:0007669"/>
    <property type="project" value="TreeGrafter"/>
</dbReference>
<protein>
    <recommendedName>
        <fullName evidence="7">Glutaredoxin domain-containing protein</fullName>
    </recommendedName>
</protein>
<keyword evidence="4" id="KW-1015">Disulfide bond</keyword>
<dbReference type="InterPro" id="IPR017937">
    <property type="entry name" value="Thioredoxin_CS"/>
</dbReference>
<dbReference type="PROSITE" id="PS51354">
    <property type="entry name" value="GLUTAREDOXIN_2"/>
    <property type="match status" value="1"/>
</dbReference>
<comment type="similarity">
    <text evidence="1">Belongs to the glutaredoxin family. CPYC subfamily.</text>
</comment>
<comment type="caution">
    <text evidence="8">The sequence shown here is derived from an EMBL/GenBank/DDBJ whole genome shotgun (WGS) entry which is preliminary data.</text>
</comment>
<dbReference type="AlphaFoldDB" id="A0AAW1RGF2"/>
<dbReference type="Pfam" id="PF00462">
    <property type="entry name" value="Glutaredoxin"/>
    <property type="match status" value="1"/>
</dbReference>
<reference evidence="8 9" key="1">
    <citation type="journal article" date="2024" name="Nat. Commun.">
        <title>Phylogenomics reveals the evolutionary origins of lichenization in chlorophyte algae.</title>
        <authorList>
            <person name="Puginier C."/>
            <person name="Libourel C."/>
            <person name="Otte J."/>
            <person name="Skaloud P."/>
            <person name="Haon M."/>
            <person name="Grisel S."/>
            <person name="Petersen M."/>
            <person name="Berrin J.G."/>
            <person name="Delaux P.M."/>
            <person name="Dal Grande F."/>
            <person name="Keller J."/>
        </authorList>
    </citation>
    <scope>NUCLEOTIDE SEQUENCE [LARGE SCALE GENOMIC DNA]</scope>
    <source>
        <strain evidence="8 9">SAG 245.80</strain>
    </source>
</reference>
<keyword evidence="5" id="KW-0676">Redox-active center</keyword>
<dbReference type="PROSITE" id="PS00195">
    <property type="entry name" value="GLUTAREDOXIN_1"/>
    <property type="match status" value="1"/>
</dbReference>
<dbReference type="GO" id="GO:0005737">
    <property type="term" value="C:cytoplasm"/>
    <property type="evidence" value="ECO:0007669"/>
    <property type="project" value="TreeGrafter"/>
</dbReference>
<gene>
    <name evidence="8" type="ORF">WJX81_001740</name>
</gene>
<evidence type="ECO:0000256" key="5">
    <source>
        <dbReference type="ARBA" id="ARBA00023284"/>
    </source>
</evidence>
<dbReference type="FunFam" id="3.40.30.10:FF:000026">
    <property type="entry name" value="Glutaredoxin 2"/>
    <property type="match status" value="1"/>
</dbReference>
<evidence type="ECO:0000256" key="2">
    <source>
        <dbReference type="ARBA" id="ARBA00022448"/>
    </source>
</evidence>
<dbReference type="GO" id="GO:0034599">
    <property type="term" value="P:cellular response to oxidative stress"/>
    <property type="evidence" value="ECO:0007669"/>
    <property type="project" value="TreeGrafter"/>
</dbReference>
<feature type="signal peptide" evidence="6">
    <location>
        <begin position="1"/>
        <end position="20"/>
    </location>
</feature>
<sequence>MPVPCVAVLALLAGPLLAAGAPATFAEQAYASSARTCVAQAGSLADVVKEQNAKNKVVVYSKSYCPYCAQVKGLFNKLNVDYKLFELDQIADGQDVQNALHDVTSRRTVPQVFVDGKFIGGCDDTTGMYQSGELKTLLETAGVSAVF</sequence>
<dbReference type="InterPro" id="IPR036249">
    <property type="entry name" value="Thioredoxin-like_sf"/>
</dbReference>
<keyword evidence="2" id="KW-0813">Transport</keyword>
<proteinExistence type="inferred from homology"/>
<keyword evidence="6" id="KW-0732">Signal</keyword>
<dbReference type="InterPro" id="IPR011767">
    <property type="entry name" value="GLR_AS"/>
</dbReference>
<evidence type="ECO:0000256" key="4">
    <source>
        <dbReference type="ARBA" id="ARBA00023157"/>
    </source>
</evidence>
<dbReference type="InterPro" id="IPR011899">
    <property type="entry name" value="Glutaredoxin_euk/vir"/>
</dbReference>
<dbReference type="PRINTS" id="PR00160">
    <property type="entry name" value="GLUTAREDOXIN"/>
</dbReference>
<dbReference type="EMBL" id="JALJOU010000038">
    <property type="protein sequence ID" value="KAK9832794.1"/>
    <property type="molecule type" value="Genomic_DNA"/>
</dbReference>
<dbReference type="Proteomes" id="UP001445335">
    <property type="component" value="Unassembled WGS sequence"/>
</dbReference>
<organism evidence="8 9">
    <name type="scientific">Elliptochloris bilobata</name>
    <dbReference type="NCBI Taxonomy" id="381761"/>
    <lineage>
        <taxon>Eukaryota</taxon>
        <taxon>Viridiplantae</taxon>
        <taxon>Chlorophyta</taxon>
        <taxon>core chlorophytes</taxon>
        <taxon>Trebouxiophyceae</taxon>
        <taxon>Trebouxiophyceae incertae sedis</taxon>
        <taxon>Elliptochloris clade</taxon>
        <taxon>Elliptochloris</taxon>
    </lineage>
</organism>
<feature type="domain" description="Glutaredoxin" evidence="7">
    <location>
        <begin position="57"/>
        <end position="119"/>
    </location>
</feature>
<dbReference type="Gene3D" id="3.40.30.10">
    <property type="entry name" value="Glutaredoxin"/>
    <property type="match status" value="1"/>
</dbReference>
<evidence type="ECO:0000259" key="7">
    <source>
        <dbReference type="Pfam" id="PF00462"/>
    </source>
</evidence>
<dbReference type="CDD" id="cd03419">
    <property type="entry name" value="GRX_GRXh_1_2_like"/>
    <property type="match status" value="1"/>
</dbReference>
<evidence type="ECO:0000256" key="6">
    <source>
        <dbReference type="SAM" id="SignalP"/>
    </source>
</evidence>
<feature type="chain" id="PRO_5043385297" description="Glutaredoxin domain-containing protein" evidence="6">
    <location>
        <begin position="21"/>
        <end position="147"/>
    </location>
</feature>
<dbReference type="SUPFAM" id="SSF52833">
    <property type="entry name" value="Thioredoxin-like"/>
    <property type="match status" value="1"/>
</dbReference>
<keyword evidence="3" id="KW-0249">Electron transport</keyword>
<accession>A0AAW1RGF2</accession>
<dbReference type="InterPro" id="IPR014025">
    <property type="entry name" value="Glutaredoxin_subgr"/>
</dbReference>
<dbReference type="PANTHER" id="PTHR45694:SF5">
    <property type="entry name" value="GLUTAREDOXIN 2"/>
    <property type="match status" value="1"/>
</dbReference>
<evidence type="ECO:0000313" key="9">
    <source>
        <dbReference type="Proteomes" id="UP001445335"/>
    </source>
</evidence>
<dbReference type="PANTHER" id="PTHR45694">
    <property type="entry name" value="GLUTAREDOXIN 2"/>
    <property type="match status" value="1"/>
</dbReference>
<dbReference type="PROSITE" id="PS00194">
    <property type="entry name" value="THIOREDOXIN_1"/>
    <property type="match status" value="1"/>
</dbReference>
<evidence type="ECO:0000313" key="8">
    <source>
        <dbReference type="EMBL" id="KAK9832794.1"/>
    </source>
</evidence>